<reference evidence="6" key="1">
    <citation type="journal article" date="2019" name="Int. J. Syst. Evol. Microbiol.">
        <title>The Global Catalogue of Microorganisms (GCM) 10K type strain sequencing project: providing services to taxonomists for standard genome sequencing and annotation.</title>
        <authorList>
            <consortium name="The Broad Institute Genomics Platform"/>
            <consortium name="The Broad Institute Genome Sequencing Center for Infectious Disease"/>
            <person name="Wu L."/>
            <person name="Ma J."/>
        </authorList>
    </citation>
    <scope>NUCLEOTIDE SEQUENCE [LARGE SCALE GENOMIC DNA]</scope>
    <source>
        <strain evidence="6">CGMCC 4.7382</strain>
    </source>
</reference>
<accession>A0ABW2KHP3</accession>
<comment type="caution">
    <text evidence="5">The sequence shown here is derived from an EMBL/GenBank/DDBJ whole genome shotgun (WGS) entry which is preliminary data.</text>
</comment>
<evidence type="ECO:0000256" key="3">
    <source>
        <dbReference type="ARBA" id="ARBA00022840"/>
    </source>
</evidence>
<dbReference type="SMART" id="SM00382">
    <property type="entry name" value="AAA"/>
    <property type="match status" value="1"/>
</dbReference>
<dbReference type="EMBL" id="JBHTBH010000006">
    <property type="protein sequence ID" value="MFC7328883.1"/>
    <property type="molecule type" value="Genomic_DNA"/>
</dbReference>
<dbReference type="InterPro" id="IPR003593">
    <property type="entry name" value="AAA+_ATPase"/>
</dbReference>
<dbReference type="RefSeq" id="WP_379871537.1">
    <property type="nucleotide sequence ID" value="NZ_JBHTBH010000006.1"/>
</dbReference>
<keyword evidence="3 5" id="KW-0067">ATP-binding</keyword>
<dbReference type="InterPro" id="IPR050166">
    <property type="entry name" value="ABC_transporter_ATP-bind"/>
</dbReference>
<evidence type="ECO:0000313" key="6">
    <source>
        <dbReference type="Proteomes" id="UP001596540"/>
    </source>
</evidence>
<dbReference type="GO" id="GO:0005524">
    <property type="term" value="F:ATP binding"/>
    <property type="evidence" value="ECO:0007669"/>
    <property type="project" value="UniProtKB-KW"/>
</dbReference>
<evidence type="ECO:0000256" key="2">
    <source>
        <dbReference type="ARBA" id="ARBA00022741"/>
    </source>
</evidence>
<evidence type="ECO:0000256" key="1">
    <source>
        <dbReference type="ARBA" id="ARBA00022448"/>
    </source>
</evidence>
<proteinExistence type="predicted"/>
<dbReference type="Gene3D" id="3.40.50.300">
    <property type="entry name" value="P-loop containing nucleotide triphosphate hydrolases"/>
    <property type="match status" value="1"/>
</dbReference>
<dbReference type="PANTHER" id="PTHR42788:SF19">
    <property type="entry name" value="ALIPHATIC SULFONATES IMPORT ATP-BINDING PROTEIN SSUB 2"/>
    <property type="match status" value="1"/>
</dbReference>
<sequence length="212" mass="22165">MTATPKLVRASGLGHRFTGTDDLFSGLDFTLLPGGITGICGPSGCGKSTLLSILAGWLDPVAGRIEKAGIDRTGWVFQNPYGVPARAAVDHVALPLLARGLTRADAEQRAREVMATFRLAAVADRPFRALSGGEAQRLMLARAVCSAPDLLLVDEPTAQLDLNTAATVNATLGAIAQEGTIVVIATHDPHTRAACTQVIDMADYAAHDRTAP</sequence>
<dbReference type="PANTHER" id="PTHR42788">
    <property type="entry name" value="TAURINE IMPORT ATP-BINDING PROTEIN-RELATED"/>
    <property type="match status" value="1"/>
</dbReference>
<dbReference type="Pfam" id="PF00005">
    <property type="entry name" value="ABC_tran"/>
    <property type="match status" value="1"/>
</dbReference>
<organism evidence="5 6">
    <name type="scientific">Marinactinospora rubrisoli</name>
    <dbReference type="NCBI Taxonomy" id="2715399"/>
    <lineage>
        <taxon>Bacteria</taxon>
        <taxon>Bacillati</taxon>
        <taxon>Actinomycetota</taxon>
        <taxon>Actinomycetes</taxon>
        <taxon>Streptosporangiales</taxon>
        <taxon>Nocardiopsidaceae</taxon>
        <taxon>Marinactinospora</taxon>
    </lineage>
</organism>
<keyword evidence="2" id="KW-0547">Nucleotide-binding</keyword>
<gene>
    <name evidence="5" type="ORF">ACFQRF_14130</name>
</gene>
<dbReference type="PROSITE" id="PS50893">
    <property type="entry name" value="ABC_TRANSPORTER_2"/>
    <property type="match status" value="1"/>
</dbReference>
<dbReference type="SUPFAM" id="SSF52540">
    <property type="entry name" value="P-loop containing nucleoside triphosphate hydrolases"/>
    <property type="match status" value="1"/>
</dbReference>
<keyword evidence="1" id="KW-0813">Transport</keyword>
<keyword evidence="6" id="KW-1185">Reference proteome</keyword>
<dbReference type="PROSITE" id="PS00211">
    <property type="entry name" value="ABC_TRANSPORTER_1"/>
    <property type="match status" value="1"/>
</dbReference>
<protein>
    <submittedName>
        <fullName evidence="5">ABC transporter ATP-binding protein</fullName>
    </submittedName>
</protein>
<dbReference type="InterPro" id="IPR027417">
    <property type="entry name" value="P-loop_NTPase"/>
</dbReference>
<dbReference type="InterPro" id="IPR003439">
    <property type="entry name" value="ABC_transporter-like_ATP-bd"/>
</dbReference>
<feature type="domain" description="ABC transporter" evidence="4">
    <location>
        <begin position="8"/>
        <end position="211"/>
    </location>
</feature>
<evidence type="ECO:0000313" key="5">
    <source>
        <dbReference type="EMBL" id="MFC7328883.1"/>
    </source>
</evidence>
<dbReference type="InterPro" id="IPR017871">
    <property type="entry name" value="ABC_transporter-like_CS"/>
</dbReference>
<dbReference type="Proteomes" id="UP001596540">
    <property type="component" value="Unassembled WGS sequence"/>
</dbReference>
<evidence type="ECO:0000259" key="4">
    <source>
        <dbReference type="PROSITE" id="PS50893"/>
    </source>
</evidence>
<name>A0ABW2KHP3_9ACTN</name>